<protein>
    <recommendedName>
        <fullName evidence="2">WIF domain-containing protein</fullName>
    </recommendedName>
</protein>
<gene>
    <name evidence="3" type="ORF">GCM10011409_45660</name>
</gene>
<dbReference type="PROSITE" id="PS50814">
    <property type="entry name" value="WIF"/>
    <property type="match status" value="1"/>
</dbReference>
<evidence type="ECO:0000256" key="1">
    <source>
        <dbReference type="SAM" id="Phobius"/>
    </source>
</evidence>
<dbReference type="AlphaFoldDB" id="A0A9W5U2A4"/>
<feature type="transmembrane region" description="Helical" evidence="1">
    <location>
        <begin position="141"/>
        <end position="159"/>
    </location>
</feature>
<keyword evidence="1" id="KW-0472">Membrane</keyword>
<sequence>MNEYEKKIHKLCKELIPVFDDLDTETQEIINEHIHCCPECDNMLDKRDFFNTTIENTENNESEDIDIKPLKKLVHINIGIRLLLFLMRILVLFVISFDSLRFHDFGDALAIQTFQFGAFLFYLPTAIFLLVFTWTFLNKKWIIYSLIVDLVILLAIWQLPLLH</sequence>
<dbReference type="RefSeq" id="WP_088052282.1">
    <property type="nucleotide sequence ID" value="NZ_BMJD01000089.1"/>
</dbReference>
<evidence type="ECO:0000313" key="4">
    <source>
        <dbReference type="Proteomes" id="UP000621492"/>
    </source>
</evidence>
<dbReference type="EMBL" id="BMJD01000089">
    <property type="protein sequence ID" value="GGB63462.1"/>
    <property type="molecule type" value="Genomic_DNA"/>
</dbReference>
<organism evidence="3 4">
    <name type="scientific">Lentibacillus populi</name>
    <dbReference type="NCBI Taxonomy" id="1827502"/>
    <lineage>
        <taxon>Bacteria</taxon>
        <taxon>Bacillati</taxon>
        <taxon>Bacillota</taxon>
        <taxon>Bacilli</taxon>
        <taxon>Bacillales</taxon>
        <taxon>Bacillaceae</taxon>
        <taxon>Lentibacillus</taxon>
    </lineage>
</organism>
<reference evidence="3" key="1">
    <citation type="journal article" date="2014" name="Int. J. Syst. Evol. Microbiol.">
        <title>Complete genome sequence of Corynebacterium casei LMG S-19264T (=DSM 44701T), isolated from a smear-ripened cheese.</title>
        <authorList>
            <consortium name="US DOE Joint Genome Institute (JGI-PGF)"/>
            <person name="Walter F."/>
            <person name="Albersmeier A."/>
            <person name="Kalinowski J."/>
            <person name="Ruckert C."/>
        </authorList>
    </citation>
    <scope>NUCLEOTIDE SEQUENCE</scope>
    <source>
        <strain evidence="3">CGMCC 1.15454</strain>
    </source>
</reference>
<feature type="transmembrane region" description="Helical" evidence="1">
    <location>
        <begin position="78"/>
        <end position="97"/>
    </location>
</feature>
<dbReference type="Proteomes" id="UP000621492">
    <property type="component" value="Unassembled WGS sequence"/>
</dbReference>
<dbReference type="InterPro" id="IPR003306">
    <property type="entry name" value="WIF"/>
</dbReference>
<feature type="transmembrane region" description="Helical" evidence="1">
    <location>
        <begin position="109"/>
        <end position="134"/>
    </location>
</feature>
<reference evidence="3" key="2">
    <citation type="submission" date="2020-09" db="EMBL/GenBank/DDBJ databases">
        <authorList>
            <person name="Sun Q."/>
            <person name="Zhou Y."/>
        </authorList>
    </citation>
    <scope>NUCLEOTIDE SEQUENCE</scope>
    <source>
        <strain evidence="3">CGMCC 1.15454</strain>
    </source>
</reference>
<evidence type="ECO:0000313" key="3">
    <source>
        <dbReference type="EMBL" id="GGB63462.1"/>
    </source>
</evidence>
<name>A0A9W5U2A4_9BACI</name>
<comment type="caution">
    <text evidence="3">The sequence shown here is derived from an EMBL/GenBank/DDBJ whole genome shotgun (WGS) entry which is preliminary data.</text>
</comment>
<proteinExistence type="predicted"/>
<feature type="domain" description="WIF" evidence="2">
    <location>
        <begin position="84"/>
        <end position="163"/>
    </location>
</feature>
<accession>A0A9W5U2A4</accession>
<evidence type="ECO:0000259" key="2">
    <source>
        <dbReference type="PROSITE" id="PS50814"/>
    </source>
</evidence>
<keyword evidence="1" id="KW-1133">Transmembrane helix</keyword>
<keyword evidence="4" id="KW-1185">Reference proteome</keyword>
<keyword evidence="1" id="KW-0812">Transmembrane</keyword>